<organism evidence="2 3">
    <name type="scientific">Handroanthus impetiginosus</name>
    <dbReference type="NCBI Taxonomy" id="429701"/>
    <lineage>
        <taxon>Eukaryota</taxon>
        <taxon>Viridiplantae</taxon>
        <taxon>Streptophyta</taxon>
        <taxon>Embryophyta</taxon>
        <taxon>Tracheophyta</taxon>
        <taxon>Spermatophyta</taxon>
        <taxon>Magnoliopsida</taxon>
        <taxon>eudicotyledons</taxon>
        <taxon>Gunneridae</taxon>
        <taxon>Pentapetalae</taxon>
        <taxon>asterids</taxon>
        <taxon>lamiids</taxon>
        <taxon>Lamiales</taxon>
        <taxon>Bignoniaceae</taxon>
        <taxon>Crescentiina</taxon>
        <taxon>Tabebuia alliance</taxon>
        <taxon>Handroanthus</taxon>
    </lineage>
</organism>
<dbReference type="EMBL" id="NKXS01008786">
    <property type="protein sequence ID" value="PIM98088.1"/>
    <property type="molecule type" value="Genomic_DNA"/>
</dbReference>
<evidence type="ECO:0000313" key="3">
    <source>
        <dbReference type="Proteomes" id="UP000231279"/>
    </source>
</evidence>
<dbReference type="PANTHER" id="PTHR34053:SF4">
    <property type="entry name" value="PROTEIN ULTRAPETALA 2-LIKE"/>
    <property type="match status" value="1"/>
</dbReference>
<accession>A0A2G9FYF3</accession>
<dbReference type="Pfam" id="PF23292">
    <property type="entry name" value="SAND_ULT1"/>
    <property type="match status" value="1"/>
</dbReference>
<evidence type="ECO:0000313" key="2">
    <source>
        <dbReference type="EMBL" id="PIM98088.1"/>
    </source>
</evidence>
<dbReference type="GO" id="GO:0005634">
    <property type="term" value="C:nucleus"/>
    <property type="evidence" value="ECO:0007669"/>
    <property type="project" value="TreeGrafter"/>
</dbReference>
<dbReference type="AlphaFoldDB" id="A0A2G9FYF3"/>
<gene>
    <name evidence="2" type="ORF">CDL12_29433</name>
</gene>
<dbReference type="Proteomes" id="UP000231279">
    <property type="component" value="Unassembled WGS sequence"/>
</dbReference>
<reference evidence="3" key="1">
    <citation type="journal article" date="2018" name="Gigascience">
        <title>Genome assembly of the Pink Ipe (Handroanthus impetiginosus, Bignoniaceae), a highly valued, ecologically keystone Neotropical timber forest tree.</title>
        <authorList>
            <person name="Silva-Junior O.B."/>
            <person name="Grattapaglia D."/>
            <person name="Novaes E."/>
            <person name="Collevatti R.G."/>
        </authorList>
    </citation>
    <scope>NUCLEOTIDE SEQUENCE [LARGE SCALE GENOMIC DNA]</scope>
    <source>
        <strain evidence="3">cv. UFG-1</strain>
    </source>
</reference>
<proteinExistence type="predicted"/>
<dbReference type="InterPro" id="IPR057011">
    <property type="entry name" value="ULT1/2_SAND"/>
</dbReference>
<comment type="caution">
    <text evidence="2">The sequence shown here is derived from an EMBL/GenBank/DDBJ whole genome shotgun (WGS) entry which is preliminary data.</text>
</comment>
<name>A0A2G9FYF3_9LAMI</name>
<dbReference type="InterPro" id="IPR020533">
    <property type="entry name" value="Developmental_reg_ULTRAPETALA"/>
</dbReference>
<protein>
    <recommendedName>
        <fullName evidence="1">ULTRAPETALA1/2 SAND domain-containing protein</fullName>
    </recommendedName>
</protein>
<sequence>MFSQEELSSFLGVLRNTEEFVEIDCGCTNARYGDTPGKLRAYVDGKLEIDEYFQRIFYSILLETTTRHATIFSEEEFSSFLGVLRNIEEFVEIDCGCTNAGYVNLSPIEISKHHTQAFQRPSRQVIHRDEIVRCSQCNKECGFSLQRGLQVRP</sequence>
<dbReference type="OrthoDB" id="660341at2759"/>
<dbReference type="PANTHER" id="PTHR34053">
    <property type="entry name" value="PROTEIN ULTRAPETALA 1"/>
    <property type="match status" value="1"/>
</dbReference>
<dbReference type="STRING" id="429701.A0A2G9FYF3"/>
<evidence type="ECO:0000259" key="1">
    <source>
        <dbReference type="Pfam" id="PF23292"/>
    </source>
</evidence>
<feature type="domain" description="ULTRAPETALA1/2 SAND" evidence="1">
    <location>
        <begin position="13"/>
        <end position="50"/>
    </location>
</feature>
<keyword evidence="3" id="KW-1185">Reference proteome</keyword>
<dbReference type="GO" id="GO:0005829">
    <property type="term" value="C:cytosol"/>
    <property type="evidence" value="ECO:0007669"/>
    <property type="project" value="TreeGrafter"/>
</dbReference>